<proteinExistence type="predicted"/>
<comment type="caution">
    <text evidence="2">The sequence shown here is derived from an EMBL/GenBank/DDBJ whole genome shotgun (WGS) entry which is preliminary data.</text>
</comment>
<evidence type="ECO:0000256" key="1">
    <source>
        <dbReference type="SAM" id="MobiDB-lite"/>
    </source>
</evidence>
<feature type="compositionally biased region" description="Pro residues" evidence="1">
    <location>
        <begin position="23"/>
        <end position="33"/>
    </location>
</feature>
<name>A0AAV4TX34_CAEEX</name>
<protein>
    <submittedName>
        <fullName evidence="2">Uncharacterized protein</fullName>
    </submittedName>
</protein>
<evidence type="ECO:0000313" key="2">
    <source>
        <dbReference type="EMBL" id="GIY48828.1"/>
    </source>
</evidence>
<organism evidence="2 3">
    <name type="scientific">Caerostris extrusa</name>
    <name type="common">Bark spider</name>
    <name type="synonym">Caerostris bankana</name>
    <dbReference type="NCBI Taxonomy" id="172846"/>
    <lineage>
        <taxon>Eukaryota</taxon>
        <taxon>Metazoa</taxon>
        <taxon>Ecdysozoa</taxon>
        <taxon>Arthropoda</taxon>
        <taxon>Chelicerata</taxon>
        <taxon>Arachnida</taxon>
        <taxon>Araneae</taxon>
        <taxon>Araneomorphae</taxon>
        <taxon>Entelegynae</taxon>
        <taxon>Araneoidea</taxon>
        <taxon>Araneidae</taxon>
        <taxon>Caerostris</taxon>
    </lineage>
</organism>
<reference evidence="2 3" key="1">
    <citation type="submission" date="2021-06" db="EMBL/GenBank/DDBJ databases">
        <title>Caerostris extrusa draft genome.</title>
        <authorList>
            <person name="Kono N."/>
            <person name="Arakawa K."/>
        </authorList>
    </citation>
    <scope>NUCLEOTIDE SEQUENCE [LARGE SCALE GENOMIC DNA]</scope>
</reference>
<keyword evidence="3" id="KW-1185">Reference proteome</keyword>
<sequence length="117" mass="13562">MEQQSVDCLFPLTTNAYSSDVPTPLPPSQPPPSFFEHFSQPRQEEQRNPLKVVKRTLWGRGAGGLKRVRNVRPFADVSDHLRWVPFLSLSPSGGTWEREEKKRRNEANLRLEKDFFI</sequence>
<dbReference type="AlphaFoldDB" id="A0AAV4TX34"/>
<dbReference type="Proteomes" id="UP001054945">
    <property type="component" value="Unassembled WGS sequence"/>
</dbReference>
<gene>
    <name evidence="2" type="ORF">CEXT_56841</name>
</gene>
<accession>A0AAV4TX34</accession>
<dbReference type="EMBL" id="BPLR01011756">
    <property type="protein sequence ID" value="GIY48828.1"/>
    <property type="molecule type" value="Genomic_DNA"/>
</dbReference>
<evidence type="ECO:0000313" key="3">
    <source>
        <dbReference type="Proteomes" id="UP001054945"/>
    </source>
</evidence>
<feature type="region of interest" description="Disordered" evidence="1">
    <location>
        <begin position="17"/>
        <end position="50"/>
    </location>
</feature>